<proteinExistence type="inferred from homology"/>
<evidence type="ECO:0000313" key="11">
    <source>
        <dbReference type="Proteomes" id="UP001501207"/>
    </source>
</evidence>
<comment type="subcellular location">
    <subcellularLocation>
        <location evidence="1">Cell outer membrane</location>
    </subcellularLocation>
</comment>
<evidence type="ECO:0000256" key="4">
    <source>
        <dbReference type="ARBA" id="ARBA00022452"/>
    </source>
</evidence>
<keyword evidence="9" id="KW-0732">Signal</keyword>
<keyword evidence="8" id="KW-0175">Coiled coil</keyword>
<keyword evidence="7" id="KW-0998">Cell outer membrane</keyword>
<sequence length="473" mass="52881">MPVNINMRGFMTFKKRPVFFLMLLLTGGISCAAQQVLSLPEAVAIGVKSYGAVRAKESYAKASREAVSLARTSYLPNFNIAAQQDYGTVNGQYGPLYGFNGLSAGSAGPALPSQRWTASFGSLYLANINWDFFAFGRSKEKIASAKAAALRDRNDWQQEIFQQKVRVAAAYLNLLAAQRLTESYRKNLIRADTFRHVVVTRALNGLIAGVDSSQANAEVSNARIALLKALDVEQEQRALLVQLMGTELRSFLLDTLFISHIPSIPGDTAQLQDHPLLRWYGSRIAASKVQSRYYKTLRYPVLSLVGVIQTRGSGFGEGYGQDLSDYTHHYWDAISPSRTNYLFGVGLTWNLTQPFRVSRQIRYQDFIGEGLQDEYEQARQELETRLRLADEKIRNAMDKYREVPVEVKAASDAFIQKSVLYKNGLTTLVDVTQALYVLTRAETDRDIAYSNVWQALLLKAAAMGDFNIFIQAL</sequence>
<dbReference type="EMBL" id="BAABFN010000001">
    <property type="protein sequence ID" value="GAA4303481.1"/>
    <property type="molecule type" value="Genomic_DNA"/>
</dbReference>
<evidence type="ECO:0000313" key="10">
    <source>
        <dbReference type="EMBL" id="GAA4303481.1"/>
    </source>
</evidence>
<keyword evidence="3" id="KW-0813">Transport</keyword>
<evidence type="ECO:0000256" key="8">
    <source>
        <dbReference type="SAM" id="Coils"/>
    </source>
</evidence>
<name>A0ABP8FGT0_9BACT</name>
<comment type="caution">
    <text evidence="10">The sequence shown here is derived from an EMBL/GenBank/DDBJ whole genome shotgun (WGS) entry which is preliminary data.</text>
</comment>
<evidence type="ECO:0000256" key="6">
    <source>
        <dbReference type="ARBA" id="ARBA00023136"/>
    </source>
</evidence>
<feature type="chain" id="PRO_5046257043" description="TolC family protein" evidence="9">
    <location>
        <begin position="33"/>
        <end position="473"/>
    </location>
</feature>
<dbReference type="InterPro" id="IPR003423">
    <property type="entry name" value="OMP_efflux"/>
</dbReference>
<keyword evidence="6" id="KW-0472">Membrane</keyword>
<dbReference type="PANTHER" id="PTHR30026:SF20">
    <property type="entry name" value="OUTER MEMBRANE PROTEIN TOLC"/>
    <property type="match status" value="1"/>
</dbReference>
<dbReference type="SUPFAM" id="SSF56954">
    <property type="entry name" value="Outer membrane efflux proteins (OEP)"/>
    <property type="match status" value="1"/>
</dbReference>
<comment type="similarity">
    <text evidence="2">Belongs to the outer membrane factor (OMF) (TC 1.B.17) family.</text>
</comment>
<reference evidence="11" key="1">
    <citation type="journal article" date="2019" name="Int. J. Syst. Evol. Microbiol.">
        <title>The Global Catalogue of Microorganisms (GCM) 10K type strain sequencing project: providing services to taxonomists for standard genome sequencing and annotation.</title>
        <authorList>
            <consortium name="The Broad Institute Genomics Platform"/>
            <consortium name="The Broad Institute Genome Sequencing Center for Infectious Disease"/>
            <person name="Wu L."/>
            <person name="Ma J."/>
        </authorList>
    </citation>
    <scope>NUCLEOTIDE SEQUENCE [LARGE SCALE GENOMIC DNA]</scope>
    <source>
        <strain evidence="11">JCM 17664</strain>
    </source>
</reference>
<feature type="coiled-coil region" evidence="8">
    <location>
        <begin position="372"/>
        <end position="399"/>
    </location>
</feature>
<dbReference type="InterPro" id="IPR051906">
    <property type="entry name" value="TolC-like"/>
</dbReference>
<keyword evidence="5" id="KW-0812">Transmembrane</keyword>
<feature type="signal peptide" evidence="9">
    <location>
        <begin position="1"/>
        <end position="32"/>
    </location>
</feature>
<accession>A0ABP8FGT0</accession>
<evidence type="ECO:0008006" key="12">
    <source>
        <dbReference type="Google" id="ProtNLM"/>
    </source>
</evidence>
<keyword evidence="11" id="KW-1185">Reference proteome</keyword>
<organism evidence="10 11">
    <name type="scientific">Compostibacter hankyongensis</name>
    <dbReference type="NCBI Taxonomy" id="1007089"/>
    <lineage>
        <taxon>Bacteria</taxon>
        <taxon>Pseudomonadati</taxon>
        <taxon>Bacteroidota</taxon>
        <taxon>Chitinophagia</taxon>
        <taxon>Chitinophagales</taxon>
        <taxon>Chitinophagaceae</taxon>
        <taxon>Compostibacter</taxon>
    </lineage>
</organism>
<evidence type="ECO:0000256" key="3">
    <source>
        <dbReference type="ARBA" id="ARBA00022448"/>
    </source>
</evidence>
<evidence type="ECO:0000256" key="1">
    <source>
        <dbReference type="ARBA" id="ARBA00004442"/>
    </source>
</evidence>
<keyword evidence="4" id="KW-1134">Transmembrane beta strand</keyword>
<dbReference type="Gene3D" id="1.20.1600.10">
    <property type="entry name" value="Outer membrane efflux proteins (OEP)"/>
    <property type="match status" value="1"/>
</dbReference>
<evidence type="ECO:0000256" key="9">
    <source>
        <dbReference type="SAM" id="SignalP"/>
    </source>
</evidence>
<evidence type="ECO:0000256" key="2">
    <source>
        <dbReference type="ARBA" id="ARBA00007613"/>
    </source>
</evidence>
<gene>
    <name evidence="10" type="ORF">GCM10023143_06960</name>
</gene>
<protein>
    <recommendedName>
        <fullName evidence="12">TolC family protein</fullName>
    </recommendedName>
</protein>
<dbReference type="Proteomes" id="UP001501207">
    <property type="component" value="Unassembled WGS sequence"/>
</dbReference>
<dbReference type="PANTHER" id="PTHR30026">
    <property type="entry name" value="OUTER MEMBRANE PROTEIN TOLC"/>
    <property type="match status" value="1"/>
</dbReference>
<evidence type="ECO:0000256" key="7">
    <source>
        <dbReference type="ARBA" id="ARBA00023237"/>
    </source>
</evidence>
<evidence type="ECO:0000256" key="5">
    <source>
        <dbReference type="ARBA" id="ARBA00022692"/>
    </source>
</evidence>
<dbReference type="Pfam" id="PF02321">
    <property type="entry name" value="OEP"/>
    <property type="match status" value="1"/>
</dbReference>